<dbReference type="PROSITE" id="PS50222">
    <property type="entry name" value="EF_HAND_2"/>
    <property type="match status" value="1"/>
</dbReference>
<dbReference type="EMBL" id="MCFH01000001">
    <property type="protein sequence ID" value="ORX61053.1"/>
    <property type="molecule type" value="Genomic_DNA"/>
</dbReference>
<reference evidence="2 3" key="2">
    <citation type="submission" date="2016-08" db="EMBL/GenBank/DDBJ databases">
        <title>Pervasive Adenine N6-methylation of Active Genes in Fungi.</title>
        <authorList>
            <consortium name="DOE Joint Genome Institute"/>
            <person name="Mondo S.J."/>
            <person name="Dannebaum R.O."/>
            <person name="Kuo R.C."/>
            <person name="Labutti K."/>
            <person name="Haridas S."/>
            <person name="Kuo A."/>
            <person name="Salamov A."/>
            <person name="Ahrendt S.R."/>
            <person name="Lipzen A."/>
            <person name="Sullivan W."/>
            <person name="Andreopoulos W.B."/>
            <person name="Clum A."/>
            <person name="Lindquist E."/>
            <person name="Daum C."/>
            <person name="Ramamoorthy G.K."/>
            <person name="Gryganskyi A."/>
            <person name="Culley D."/>
            <person name="Magnuson J.K."/>
            <person name="James T.Y."/>
            <person name="O'Malley M.A."/>
            <person name="Stajich J.E."/>
            <person name="Spatafora J.W."/>
            <person name="Visel A."/>
            <person name="Grigoriev I.V."/>
        </authorList>
    </citation>
    <scope>NUCLEOTIDE SEQUENCE [LARGE SCALE GENOMIC DNA]</scope>
    <source>
        <strain evidence="3">finn</strain>
    </source>
</reference>
<dbReference type="InterPro" id="IPR056587">
    <property type="entry name" value="EF_EFCAB10_C"/>
</dbReference>
<reference evidence="2 3" key="1">
    <citation type="submission" date="2016-08" db="EMBL/GenBank/DDBJ databases">
        <title>Genomes of anaerobic fungi encode conserved fungal cellulosomes for biomass hydrolysis.</title>
        <authorList>
            <consortium name="DOE Joint Genome Institute"/>
            <person name="Haitjema C.H."/>
            <person name="Gilmore S.P."/>
            <person name="Henske J.K."/>
            <person name="Solomon K.V."/>
            <person name="De Groot R."/>
            <person name="Kuo A."/>
            <person name="Mondo S.J."/>
            <person name="Salamov A.A."/>
            <person name="Labutti K."/>
            <person name="Zhao Z."/>
            <person name="Chiniquy J."/>
            <person name="Barry K."/>
            <person name="Brewer H.M."/>
            <person name="Purvine S.O."/>
            <person name="Wright A.T."/>
            <person name="Boxma B."/>
            <person name="Van Alen T."/>
            <person name="Hackstein J.H."/>
            <person name="Baker S.E."/>
            <person name="Grigoriev I.V."/>
            <person name="O'Malley M.A."/>
        </authorList>
    </citation>
    <scope>NUCLEOTIDE SEQUENCE [LARGE SCALE GENOMIC DNA]</scope>
    <source>
        <strain evidence="3">finn</strain>
    </source>
</reference>
<dbReference type="InterPro" id="IPR002048">
    <property type="entry name" value="EF_hand_dom"/>
</dbReference>
<keyword evidence="3" id="KW-1185">Reference proteome</keyword>
<dbReference type="InterPro" id="IPR039879">
    <property type="entry name" value="EFC10"/>
</dbReference>
<dbReference type="PANTHER" id="PTHR21847:SF1">
    <property type="entry name" value="EF-HAND CALCIUM-BINDING DOMAIN-CONTAINING PROTEIN 10"/>
    <property type="match status" value="1"/>
</dbReference>
<dbReference type="CDD" id="cd22976">
    <property type="entry name" value="DD_EFCAB10"/>
    <property type="match status" value="1"/>
</dbReference>
<gene>
    <name evidence="2" type="ORF">BCR36DRAFT_365636</name>
</gene>
<evidence type="ECO:0000259" key="1">
    <source>
        <dbReference type="PROSITE" id="PS50222"/>
    </source>
</evidence>
<dbReference type="Gene3D" id="1.10.238.10">
    <property type="entry name" value="EF-hand"/>
    <property type="match status" value="1"/>
</dbReference>
<organism evidence="2 3">
    <name type="scientific">Piromyces finnis</name>
    <dbReference type="NCBI Taxonomy" id="1754191"/>
    <lineage>
        <taxon>Eukaryota</taxon>
        <taxon>Fungi</taxon>
        <taxon>Fungi incertae sedis</taxon>
        <taxon>Chytridiomycota</taxon>
        <taxon>Chytridiomycota incertae sedis</taxon>
        <taxon>Neocallimastigomycetes</taxon>
        <taxon>Neocallimastigales</taxon>
        <taxon>Neocallimastigaceae</taxon>
        <taxon>Piromyces</taxon>
    </lineage>
</organism>
<feature type="domain" description="EF-hand" evidence="1">
    <location>
        <begin position="74"/>
        <end position="109"/>
    </location>
</feature>
<dbReference type="AlphaFoldDB" id="A0A1Y1VPI4"/>
<dbReference type="SUPFAM" id="SSF47391">
    <property type="entry name" value="Dimerization-anchoring domain of cAMP-dependent PK regulatory subunit"/>
    <property type="match status" value="1"/>
</dbReference>
<dbReference type="GO" id="GO:0005509">
    <property type="term" value="F:calcium ion binding"/>
    <property type="evidence" value="ECO:0007669"/>
    <property type="project" value="InterPro"/>
</dbReference>
<dbReference type="OrthoDB" id="10260455at2759"/>
<dbReference type="InterPro" id="IPR049760">
    <property type="entry name" value="DD_EFCAB10"/>
</dbReference>
<protein>
    <submittedName>
        <fullName evidence="2">EF-hand calcium-binding domain-containing protein 10-like protein</fullName>
    </submittedName>
</protein>
<name>A0A1Y1VPI4_9FUNG</name>
<evidence type="ECO:0000313" key="3">
    <source>
        <dbReference type="Proteomes" id="UP000193719"/>
    </source>
</evidence>
<dbReference type="Proteomes" id="UP000193719">
    <property type="component" value="Unassembled WGS sequence"/>
</dbReference>
<dbReference type="SUPFAM" id="SSF47473">
    <property type="entry name" value="EF-hand"/>
    <property type="match status" value="1"/>
</dbReference>
<dbReference type="Pfam" id="PF24548">
    <property type="entry name" value="EF_EFCAB10_C"/>
    <property type="match status" value="1"/>
</dbReference>
<dbReference type="PANTHER" id="PTHR21847">
    <property type="entry name" value="EF-HAND CALCIUM-BINDING DOMAIN-CONTAINING PROTEIN 10"/>
    <property type="match status" value="1"/>
</dbReference>
<accession>A0A1Y1VPI4</accession>
<comment type="caution">
    <text evidence="2">The sequence shown here is derived from an EMBL/GenBank/DDBJ whole genome shotgun (WGS) entry which is preliminary data.</text>
</comment>
<evidence type="ECO:0000313" key="2">
    <source>
        <dbReference type="EMBL" id="ORX61053.1"/>
    </source>
</evidence>
<proteinExistence type="predicted"/>
<sequence length="144" mass="16672">MAPKINIIKEKNPINYNSREVLNAKTYLEQHKIPEIITQLTTMLFYLQPENPKKFIAEKLVHIKEKKLDAYTYFTEENLKALFKIFDVTEKGYISTKQYLSAMEDIGVKMINDSPEGSKYNAISLETFVKEGMIGLHEKFSTVS</sequence>
<dbReference type="STRING" id="1754191.A0A1Y1VPI4"/>
<dbReference type="InterPro" id="IPR011992">
    <property type="entry name" value="EF-hand-dom_pair"/>
</dbReference>